<dbReference type="RefSeq" id="WP_034569896.1">
    <property type="nucleotide sequence ID" value="NZ_JRMP02000031.1"/>
</dbReference>
<dbReference type="EMBL" id="JRMP02000031">
    <property type="protein sequence ID" value="TLD91637.1"/>
    <property type="molecule type" value="Genomic_DNA"/>
</dbReference>
<proteinExistence type="predicted"/>
<dbReference type="STRING" id="1548018.LS64_01895"/>
<dbReference type="Proteomes" id="UP000029714">
    <property type="component" value="Unassembled WGS sequence"/>
</dbReference>
<dbReference type="AlphaFoldDB" id="A0A347VQ94"/>
<name>A0A347VQ94_9HELI</name>
<dbReference type="EMBL" id="QBIU01000002">
    <property type="protein sequence ID" value="MWV70233.1"/>
    <property type="molecule type" value="Genomic_DNA"/>
</dbReference>
<keyword evidence="3" id="KW-1185">Reference proteome</keyword>
<evidence type="ECO:0000313" key="2">
    <source>
        <dbReference type="EMBL" id="TLD91637.1"/>
    </source>
</evidence>
<evidence type="ECO:0000313" key="3">
    <source>
        <dbReference type="Proteomes" id="UP000029714"/>
    </source>
</evidence>
<gene>
    <name evidence="1" type="ORF">DCO61_09530</name>
    <name evidence="2" type="ORF">LS64_011645</name>
</gene>
<protein>
    <submittedName>
        <fullName evidence="2">Uncharacterized protein</fullName>
    </submittedName>
</protein>
<reference evidence="2 3" key="1">
    <citation type="journal article" date="2014" name="Genome Announc.">
        <title>Draft genome sequences of eight enterohepatic helicobacter species isolated from both laboratory and wild rodents.</title>
        <authorList>
            <person name="Sheh A."/>
            <person name="Shen Z."/>
            <person name="Fox J.G."/>
        </authorList>
    </citation>
    <scope>NUCLEOTIDE SEQUENCE [LARGE SCALE GENOMIC DNA]</scope>
    <source>
        <strain evidence="2 3">MIT 97-6194</strain>
    </source>
</reference>
<reference evidence="2" key="3">
    <citation type="submission" date="2018-04" db="EMBL/GenBank/DDBJ databases">
        <authorList>
            <person name="Sheh A."/>
            <person name="Shen Z."/>
            <person name="Mannion A.J."/>
            <person name="Fox J.G."/>
        </authorList>
    </citation>
    <scope>NUCLEOTIDE SEQUENCE</scope>
    <source>
        <strain evidence="2">MIT 97-6194</strain>
    </source>
</reference>
<sequence>MKNLNLHIHKDLDSNIDLDSIHKMLNRPSRYFLIENIESIGAKTLGALAFMDLFNGLVLYTTDNKISFKLCSFDSFLNELKAIPL</sequence>
<accession>A0A347VQ94</accession>
<evidence type="ECO:0000313" key="4">
    <source>
        <dbReference type="Proteomes" id="UP000477070"/>
    </source>
</evidence>
<reference evidence="2 3" key="2">
    <citation type="journal article" date="2016" name="Infect. Immun.">
        <title>Helicobacter saguini, a Novel Helicobacter Isolated from Cotton-Top Tamarins with Ulcerative Colitis, Has Proinflammatory Properties and Induces Typhlocolitis and Dysplasia in Gnotobiotic IL-10-/- Mice.</title>
        <authorList>
            <person name="Shen Z."/>
            <person name="Mannion A."/>
            <person name="Whary M.T."/>
            <person name="Muthupalani S."/>
            <person name="Sheh A."/>
            <person name="Feng Y."/>
            <person name="Gong G."/>
            <person name="Vandamme P."/>
            <person name="Holcombe H.R."/>
            <person name="Paster B.J."/>
            <person name="Fox J.G."/>
        </authorList>
    </citation>
    <scope>NUCLEOTIDE SEQUENCE [LARGE SCALE GENOMIC DNA]</scope>
    <source>
        <strain evidence="2 3">MIT 97-6194</strain>
    </source>
</reference>
<comment type="caution">
    <text evidence="2">The sequence shown here is derived from an EMBL/GenBank/DDBJ whole genome shotgun (WGS) entry which is preliminary data.</text>
</comment>
<evidence type="ECO:0000313" key="1">
    <source>
        <dbReference type="EMBL" id="MWV70233.1"/>
    </source>
</evidence>
<organism evidence="2 3">
    <name type="scientific">Helicobacter saguini</name>
    <dbReference type="NCBI Taxonomy" id="1548018"/>
    <lineage>
        <taxon>Bacteria</taxon>
        <taxon>Pseudomonadati</taxon>
        <taxon>Campylobacterota</taxon>
        <taxon>Epsilonproteobacteria</taxon>
        <taxon>Campylobacterales</taxon>
        <taxon>Helicobacteraceae</taxon>
        <taxon>Helicobacter</taxon>
    </lineage>
</organism>
<dbReference type="Proteomes" id="UP000477070">
    <property type="component" value="Unassembled WGS sequence"/>
</dbReference>
<reference evidence="1 4" key="4">
    <citation type="submission" date="2019-12" db="EMBL/GenBank/DDBJ databases">
        <title>Multi-Generational Helicobacter saguini Isolates.</title>
        <authorList>
            <person name="Mannion A."/>
            <person name="Shen Z."/>
            <person name="Fox J.G."/>
        </authorList>
    </citation>
    <scope>NUCLEOTIDE SEQUENCE [LARGE SCALE GENOMIC DNA]</scope>
    <source>
        <strain evidence="1">16-048</strain>
        <strain evidence="4">16-048 (F4)</strain>
    </source>
</reference>